<sequence>MIRIKSYLTFNGNCLEAMLFYKNCLGGELQFQTLGESLGAGRLPKAMEQYILQASLRSPYAEIIATDMVPDEGLCQGNNISLMLECRSLNELMAVYQRLGKGGNATQRVIPTQSGSYYASLTDRFGIRWMLNFMPEFNEP</sequence>
<name>A0A1G6QV38_NIADE</name>
<dbReference type="EMBL" id="FMZO01000005">
    <property type="protein sequence ID" value="SDC95547.1"/>
    <property type="molecule type" value="Genomic_DNA"/>
</dbReference>
<reference evidence="3" key="1">
    <citation type="submission" date="2016-10" db="EMBL/GenBank/DDBJ databases">
        <authorList>
            <person name="Varghese N."/>
            <person name="Submissions S."/>
        </authorList>
    </citation>
    <scope>NUCLEOTIDE SEQUENCE [LARGE SCALE GENOMIC DNA]</scope>
    <source>
        <strain evidence="3">DSM 25811 / CCM 8410 / LMG 26954 / E90</strain>
    </source>
</reference>
<dbReference type="PANTHER" id="PTHR33990">
    <property type="entry name" value="PROTEIN YJDN-RELATED"/>
    <property type="match status" value="1"/>
</dbReference>
<evidence type="ECO:0000313" key="3">
    <source>
        <dbReference type="Proteomes" id="UP000198757"/>
    </source>
</evidence>
<dbReference type="InterPro" id="IPR029068">
    <property type="entry name" value="Glyas_Bleomycin-R_OHBP_Dase"/>
</dbReference>
<protein>
    <submittedName>
        <fullName evidence="2">PhnB protein</fullName>
    </submittedName>
</protein>
<dbReference type="AlphaFoldDB" id="A0A1G6QV38"/>
<dbReference type="PANTHER" id="PTHR33990:SF1">
    <property type="entry name" value="PROTEIN YJDN"/>
    <property type="match status" value="1"/>
</dbReference>
<dbReference type="Proteomes" id="UP000198757">
    <property type="component" value="Unassembled WGS sequence"/>
</dbReference>
<feature type="domain" description="PhnB-like" evidence="1">
    <location>
        <begin position="4"/>
        <end position="130"/>
    </location>
</feature>
<keyword evidence="3" id="KW-1185">Reference proteome</keyword>
<proteinExistence type="predicted"/>
<dbReference type="OrthoDB" id="9795306at2"/>
<dbReference type="RefSeq" id="WP_143019724.1">
    <property type="nucleotide sequence ID" value="NZ_FMZO01000005.1"/>
</dbReference>
<evidence type="ECO:0000313" key="2">
    <source>
        <dbReference type="EMBL" id="SDC95547.1"/>
    </source>
</evidence>
<organism evidence="2 3">
    <name type="scientific">Niabella drilacis (strain DSM 25811 / CCM 8410 / CCUG 62505 / LMG 26954 / E90)</name>
    <dbReference type="NCBI Taxonomy" id="1285928"/>
    <lineage>
        <taxon>Bacteria</taxon>
        <taxon>Pseudomonadati</taxon>
        <taxon>Bacteroidota</taxon>
        <taxon>Chitinophagia</taxon>
        <taxon>Chitinophagales</taxon>
        <taxon>Chitinophagaceae</taxon>
        <taxon>Niabella</taxon>
    </lineage>
</organism>
<dbReference type="InterPro" id="IPR028973">
    <property type="entry name" value="PhnB-like"/>
</dbReference>
<accession>A0A1G6QV38</accession>
<evidence type="ECO:0000259" key="1">
    <source>
        <dbReference type="Pfam" id="PF06983"/>
    </source>
</evidence>
<dbReference type="SUPFAM" id="SSF54593">
    <property type="entry name" value="Glyoxalase/Bleomycin resistance protein/Dihydroxybiphenyl dioxygenase"/>
    <property type="match status" value="1"/>
</dbReference>
<dbReference type="STRING" id="1285928.SAMN04487894_1059"/>
<dbReference type="Pfam" id="PF06983">
    <property type="entry name" value="3-dmu-9_3-mt"/>
    <property type="match status" value="1"/>
</dbReference>
<gene>
    <name evidence="2" type="ORF">SAMN04487894_1059</name>
</gene>
<dbReference type="CDD" id="cd06588">
    <property type="entry name" value="PhnB_like"/>
    <property type="match status" value="1"/>
</dbReference>
<dbReference type="Gene3D" id="3.10.180.10">
    <property type="entry name" value="2,3-Dihydroxybiphenyl 1,2-Dioxygenase, domain 1"/>
    <property type="match status" value="1"/>
</dbReference>